<feature type="transmembrane region" description="Helical" evidence="1">
    <location>
        <begin position="30"/>
        <end position="48"/>
    </location>
</feature>
<reference evidence="2 5" key="2">
    <citation type="submission" date="2024-08" db="EMBL/GenBank/DDBJ databases">
        <authorList>
            <person name="Arias E."/>
        </authorList>
    </citation>
    <scope>NUCLEOTIDE SEQUENCE [LARGE SCALE GENOMIC DNA]</scope>
    <source>
        <strain evidence="2 5">FAM 24106</strain>
    </source>
</reference>
<keyword evidence="5" id="KW-1185">Reference proteome</keyword>
<dbReference type="OrthoDB" id="2152080at2"/>
<dbReference type="Proteomes" id="UP001625374">
    <property type="component" value="Unassembled WGS sequence"/>
</dbReference>
<keyword evidence="1" id="KW-1133">Transmembrane helix</keyword>
<dbReference type="AlphaFoldDB" id="A0A5R9C2R0"/>
<keyword evidence="1" id="KW-0472">Membrane</keyword>
<evidence type="ECO:0008006" key="6">
    <source>
        <dbReference type="Google" id="ProtNLM"/>
    </source>
</evidence>
<name>A0A5R9C2R0_9LACT</name>
<keyword evidence="1" id="KW-0812">Transmembrane</keyword>
<protein>
    <recommendedName>
        <fullName evidence="6">Conjugal transfer protein</fullName>
    </recommendedName>
</protein>
<proteinExistence type="predicted"/>
<sequence length="119" mass="13844">MNDKKEKQFIFPENITSDYGVFLGMSLKEIAVYVLPILIVCLVFLFLPPHSIKWILIKLAVSIFILTILLAVLTSKPVKSRNNIRLLQYLKMKSSYNKRQHKFFIAKRKDVDRGKGGRF</sequence>
<organism evidence="3 4">
    <name type="scientific">Marinilactibacillus psychrotolerans</name>
    <dbReference type="NCBI Taxonomy" id="191770"/>
    <lineage>
        <taxon>Bacteria</taxon>
        <taxon>Bacillati</taxon>
        <taxon>Bacillota</taxon>
        <taxon>Bacilli</taxon>
        <taxon>Lactobacillales</taxon>
        <taxon>Carnobacteriaceae</taxon>
        <taxon>Marinilactibacillus</taxon>
    </lineage>
</organism>
<dbReference type="RefSeq" id="WP_138472031.1">
    <property type="nucleotide sequence ID" value="NZ_JBGQQG010000018.1"/>
</dbReference>
<comment type="caution">
    <text evidence="3">The sequence shown here is derived from an EMBL/GenBank/DDBJ whole genome shotgun (WGS) entry which is preliminary data.</text>
</comment>
<evidence type="ECO:0000256" key="1">
    <source>
        <dbReference type="SAM" id="Phobius"/>
    </source>
</evidence>
<reference evidence="3 4" key="1">
    <citation type="submission" date="2019-05" db="EMBL/GenBank/DDBJ databases">
        <title>The metagenome of a microbial culture collection derived from dairy environment covers the genomic content of the human microbiome.</title>
        <authorList>
            <person name="Roder T."/>
            <person name="Wuthrich D."/>
            <person name="Sattari Z."/>
            <person name="Von Ah U."/>
            <person name="Bar C."/>
            <person name="Ronchi F."/>
            <person name="Macpherson A.J."/>
            <person name="Ganal-Vonarburg S.C."/>
            <person name="Bruggmann R."/>
            <person name="Vergeres G."/>
        </authorList>
    </citation>
    <scope>NUCLEOTIDE SEQUENCE [LARGE SCALE GENOMIC DNA]</scope>
    <source>
        <strain evidence="3 4">FAM 24235</strain>
    </source>
</reference>
<feature type="transmembrane region" description="Helical" evidence="1">
    <location>
        <begin position="54"/>
        <end position="73"/>
    </location>
</feature>
<dbReference type="Proteomes" id="UP000307201">
    <property type="component" value="Unassembled WGS sequence"/>
</dbReference>
<gene>
    <name evidence="2" type="ORF">ACEN37_01615</name>
    <name evidence="3" type="ORF">FEZ48_07805</name>
</gene>
<dbReference type="EMBL" id="VBTE01000021">
    <property type="protein sequence ID" value="TLQ07025.1"/>
    <property type="molecule type" value="Genomic_DNA"/>
</dbReference>
<evidence type="ECO:0000313" key="2">
    <source>
        <dbReference type="EMBL" id="MFL2101942.1"/>
    </source>
</evidence>
<dbReference type="EMBL" id="JBGQQK010000003">
    <property type="protein sequence ID" value="MFL2101942.1"/>
    <property type="molecule type" value="Genomic_DNA"/>
</dbReference>
<evidence type="ECO:0000313" key="3">
    <source>
        <dbReference type="EMBL" id="TLQ07025.1"/>
    </source>
</evidence>
<evidence type="ECO:0000313" key="5">
    <source>
        <dbReference type="Proteomes" id="UP001625374"/>
    </source>
</evidence>
<evidence type="ECO:0000313" key="4">
    <source>
        <dbReference type="Proteomes" id="UP000307201"/>
    </source>
</evidence>
<accession>A0A5R9C2R0</accession>